<sequence length="353" mass="40037">MRSGSLQQALQPDEGRLAAAMAGPRQDEAYSRAEAVFKELPLPEKVRLVMAFRPTIFQIESTSRCNLNCPLCSTHHLRRGYTEMPLEWVEGIAADNPAMHYACLHLMGEPLLSGSVFDIVASLKTRGIYTYFATNGMLLEEKAEAVVRSGLDKISISLDGMTQDDLGIYRRGADLEKILRGIEALRRERNRQKRSTPLIQVQTVMFPYNEAKEAALKRFIRGLGVDRIKFKKPSFESFGGRNETSGAFGRFAAAGQGKYSRRQEGYKTYRETAVCRLLFQGFVLSDGAVVPCCIDYDGEYAFGNLRERGWREIWNSNARRTMLERFFEGHLDICRTCTLGYDYSTTVWENNPR</sequence>
<feature type="domain" description="Radical SAM core" evidence="7">
    <location>
        <begin position="51"/>
        <end position="267"/>
    </location>
</feature>
<dbReference type="SFLD" id="SFLDG01387">
    <property type="entry name" value="BtrN-like_SPASM_domain_contain"/>
    <property type="match status" value="1"/>
</dbReference>
<dbReference type="SFLD" id="SFLDS00029">
    <property type="entry name" value="Radical_SAM"/>
    <property type="match status" value="1"/>
</dbReference>
<evidence type="ECO:0000256" key="3">
    <source>
        <dbReference type="ARBA" id="ARBA00022691"/>
    </source>
</evidence>
<evidence type="ECO:0000256" key="1">
    <source>
        <dbReference type="ARBA" id="ARBA00001966"/>
    </source>
</evidence>
<evidence type="ECO:0000256" key="4">
    <source>
        <dbReference type="ARBA" id="ARBA00022723"/>
    </source>
</evidence>
<dbReference type="InterPro" id="IPR007197">
    <property type="entry name" value="rSAM"/>
</dbReference>
<dbReference type="InterPro" id="IPR034391">
    <property type="entry name" value="AdoMet-like_SPASM_containing"/>
</dbReference>
<dbReference type="PANTHER" id="PTHR11228:SF35">
    <property type="entry name" value="MOLYBDENUM COFACTOR BIOSYNTHESIS PROTEIN A-RELATED"/>
    <property type="match status" value="1"/>
</dbReference>
<evidence type="ECO:0000256" key="5">
    <source>
        <dbReference type="ARBA" id="ARBA00023004"/>
    </source>
</evidence>
<proteinExistence type="predicted"/>
<dbReference type="InterPro" id="IPR023885">
    <property type="entry name" value="4Fe4S-binding_SPASM_dom"/>
</dbReference>
<dbReference type="CDD" id="cd21109">
    <property type="entry name" value="SPASM"/>
    <property type="match status" value="1"/>
</dbReference>
<dbReference type="InterPro" id="IPR050377">
    <property type="entry name" value="Radical_SAM_PqqE_MftC-like"/>
</dbReference>
<organism evidence="8">
    <name type="scientific">Uncultured Desulfatiglans sp</name>
    <dbReference type="NCBI Taxonomy" id="1748965"/>
    <lineage>
        <taxon>Bacteria</taxon>
        <taxon>Pseudomonadati</taxon>
        <taxon>Thermodesulfobacteriota</taxon>
        <taxon>Desulfobacteria</taxon>
        <taxon>Desulfatiglandales</taxon>
        <taxon>Desulfatiglandaceae</taxon>
        <taxon>Desulfatiglans</taxon>
        <taxon>environmental samples</taxon>
    </lineage>
</organism>
<dbReference type="Pfam" id="PF04055">
    <property type="entry name" value="Radical_SAM"/>
    <property type="match status" value="1"/>
</dbReference>
<keyword evidence="5" id="KW-0408">Iron</keyword>
<dbReference type="AlphaFoldDB" id="A0A653AHR2"/>
<protein>
    <submittedName>
        <fullName evidence="8">Putative Radical SAM domain protein</fullName>
    </submittedName>
</protein>
<dbReference type="Gene3D" id="3.20.20.70">
    <property type="entry name" value="Aldolase class I"/>
    <property type="match status" value="1"/>
</dbReference>
<dbReference type="GO" id="GO:0046872">
    <property type="term" value="F:metal ion binding"/>
    <property type="evidence" value="ECO:0007669"/>
    <property type="project" value="UniProtKB-KW"/>
</dbReference>
<comment type="cofactor">
    <cofactor evidence="1">
        <name>[4Fe-4S] cluster</name>
        <dbReference type="ChEBI" id="CHEBI:49883"/>
    </cofactor>
</comment>
<dbReference type="InterPro" id="IPR058240">
    <property type="entry name" value="rSAM_sf"/>
</dbReference>
<dbReference type="CDD" id="cd01335">
    <property type="entry name" value="Radical_SAM"/>
    <property type="match status" value="1"/>
</dbReference>
<dbReference type="EMBL" id="UPXX01000032">
    <property type="protein sequence ID" value="VBB47245.1"/>
    <property type="molecule type" value="Genomic_DNA"/>
</dbReference>
<keyword evidence="6" id="KW-0411">Iron-sulfur</keyword>
<accession>A0A653AHR2</accession>
<dbReference type="SFLD" id="SFLDG01067">
    <property type="entry name" value="SPASM/twitch_domain_containing"/>
    <property type="match status" value="1"/>
</dbReference>
<dbReference type="PROSITE" id="PS51918">
    <property type="entry name" value="RADICAL_SAM"/>
    <property type="match status" value="1"/>
</dbReference>
<dbReference type="Pfam" id="PF13186">
    <property type="entry name" value="SPASM"/>
    <property type="match status" value="1"/>
</dbReference>
<dbReference type="GO" id="GO:0003824">
    <property type="term" value="F:catalytic activity"/>
    <property type="evidence" value="ECO:0007669"/>
    <property type="project" value="InterPro"/>
</dbReference>
<reference evidence="8" key="1">
    <citation type="submission" date="2018-07" db="EMBL/GenBank/DDBJ databases">
        <authorList>
            <consortium name="Genoscope - CEA"/>
            <person name="William W."/>
        </authorList>
    </citation>
    <scope>NUCLEOTIDE SEQUENCE</scope>
    <source>
        <strain evidence="8">IK1</strain>
    </source>
</reference>
<evidence type="ECO:0000313" key="8">
    <source>
        <dbReference type="EMBL" id="VBB47245.1"/>
    </source>
</evidence>
<dbReference type="SUPFAM" id="SSF102114">
    <property type="entry name" value="Radical SAM enzymes"/>
    <property type="match status" value="1"/>
</dbReference>
<name>A0A653AHR2_UNCDX</name>
<evidence type="ECO:0000256" key="2">
    <source>
        <dbReference type="ARBA" id="ARBA00022485"/>
    </source>
</evidence>
<dbReference type="PANTHER" id="PTHR11228">
    <property type="entry name" value="RADICAL SAM DOMAIN PROTEIN"/>
    <property type="match status" value="1"/>
</dbReference>
<keyword evidence="4" id="KW-0479">Metal-binding</keyword>
<dbReference type="GO" id="GO:0051536">
    <property type="term" value="F:iron-sulfur cluster binding"/>
    <property type="evidence" value="ECO:0007669"/>
    <property type="project" value="UniProtKB-KW"/>
</dbReference>
<evidence type="ECO:0000256" key="6">
    <source>
        <dbReference type="ARBA" id="ARBA00023014"/>
    </source>
</evidence>
<evidence type="ECO:0000259" key="7">
    <source>
        <dbReference type="PROSITE" id="PS51918"/>
    </source>
</evidence>
<keyword evidence="3" id="KW-0949">S-adenosyl-L-methionine</keyword>
<dbReference type="InterPro" id="IPR013785">
    <property type="entry name" value="Aldolase_TIM"/>
</dbReference>
<keyword evidence="2" id="KW-0004">4Fe-4S</keyword>
<gene>
    <name evidence="8" type="ORF">TRIP_B50209</name>
</gene>